<feature type="binding site" evidence="4">
    <location>
        <begin position="519"/>
        <end position="522"/>
    </location>
    <ligand>
        <name>substrate</name>
    </ligand>
</feature>
<comment type="function">
    <text evidence="4">Methylates the class 1 translation termination release factors RF1/PrfA and RF2/PrfB on the glutamine residue of the universally conserved GGQ motif.</text>
</comment>
<reference evidence="8" key="2">
    <citation type="journal article" date="2021" name="PeerJ">
        <title>Extensive microbial diversity within the chicken gut microbiome revealed by metagenomics and culture.</title>
        <authorList>
            <person name="Gilroy R."/>
            <person name="Ravi A."/>
            <person name="Getino M."/>
            <person name="Pursley I."/>
            <person name="Horton D.L."/>
            <person name="Alikhan N.F."/>
            <person name="Baker D."/>
            <person name="Gharbi K."/>
            <person name="Hall N."/>
            <person name="Watson M."/>
            <person name="Adriaenssens E.M."/>
            <person name="Foster-Nyarko E."/>
            <person name="Jarju S."/>
            <person name="Secka A."/>
            <person name="Antonio M."/>
            <person name="Oren A."/>
            <person name="Chaudhuri R.R."/>
            <person name="La Ragione R."/>
            <person name="Hildebrand F."/>
            <person name="Pallen M.J."/>
        </authorList>
    </citation>
    <scope>NUCLEOTIDE SEQUENCE</scope>
    <source>
        <strain evidence="8">11687</strain>
    </source>
</reference>
<dbReference type="NCBIfam" id="TIGR00536">
    <property type="entry name" value="hemK_fam"/>
    <property type="match status" value="1"/>
</dbReference>
<evidence type="ECO:0000256" key="2">
    <source>
        <dbReference type="ARBA" id="ARBA00022679"/>
    </source>
</evidence>
<protein>
    <recommendedName>
        <fullName evidence="4">Release factor glutamine methyltransferase</fullName>
        <shortName evidence="4">RF MTase</shortName>
        <ecNumber evidence="4">2.1.1.297</ecNumber>
    </recommendedName>
    <alternativeName>
        <fullName evidence="4">N5-glutamine methyltransferase PrmC</fullName>
    </alternativeName>
    <alternativeName>
        <fullName evidence="4">Protein-(glutamine-N5) MTase PrmC</fullName>
    </alternativeName>
    <alternativeName>
        <fullName evidence="4">Protein-glutamine N-methyltransferase PrmC</fullName>
    </alternativeName>
</protein>
<dbReference type="PANTHER" id="PTHR42867">
    <property type="entry name" value="MEMBRANE PROTEIN-RELATED"/>
    <property type="match status" value="1"/>
</dbReference>
<feature type="binding site" evidence="4">
    <location>
        <position position="478"/>
    </location>
    <ligand>
        <name>S-adenosyl-L-methionine</name>
        <dbReference type="ChEBI" id="CHEBI:59789"/>
    </ligand>
</feature>
<dbReference type="Pfam" id="PF07136">
    <property type="entry name" value="DUF1385"/>
    <property type="match status" value="1"/>
</dbReference>
<dbReference type="PROSITE" id="PS00092">
    <property type="entry name" value="N6_MTASE"/>
    <property type="match status" value="1"/>
</dbReference>
<proteinExistence type="inferred from homology"/>
<accession>A0A9D1SFP1</accession>
<dbReference type="AlphaFoldDB" id="A0A9D1SFP1"/>
<dbReference type="InterPro" id="IPR002052">
    <property type="entry name" value="DNA_methylase_N6_adenine_CS"/>
</dbReference>
<feature type="binding site" evidence="4">
    <location>
        <position position="519"/>
    </location>
    <ligand>
        <name>S-adenosyl-L-methionine</name>
        <dbReference type="ChEBI" id="CHEBI:59789"/>
    </ligand>
</feature>
<dbReference type="PANTHER" id="PTHR42867:SF1">
    <property type="entry name" value="MEMBRANE PROTEIN-RELATED"/>
    <property type="match status" value="1"/>
</dbReference>
<comment type="catalytic activity">
    <reaction evidence="4">
        <text>L-glutaminyl-[peptide chain release factor] + S-adenosyl-L-methionine = N(5)-methyl-L-glutaminyl-[peptide chain release factor] + S-adenosyl-L-homocysteine + H(+)</text>
        <dbReference type="Rhea" id="RHEA:42896"/>
        <dbReference type="Rhea" id="RHEA-COMP:10271"/>
        <dbReference type="Rhea" id="RHEA-COMP:10272"/>
        <dbReference type="ChEBI" id="CHEBI:15378"/>
        <dbReference type="ChEBI" id="CHEBI:30011"/>
        <dbReference type="ChEBI" id="CHEBI:57856"/>
        <dbReference type="ChEBI" id="CHEBI:59789"/>
        <dbReference type="ChEBI" id="CHEBI:61891"/>
        <dbReference type="EC" id="2.1.1.297"/>
    </reaction>
</comment>
<name>A0A9D1SFP1_9FIRM</name>
<feature type="transmembrane region" description="Helical" evidence="5">
    <location>
        <begin position="159"/>
        <end position="180"/>
    </location>
</feature>
<evidence type="ECO:0000313" key="8">
    <source>
        <dbReference type="EMBL" id="HIU58669.1"/>
    </source>
</evidence>
<evidence type="ECO:0000259" key="6">
    <source>
        <dbReference type="Pfam" id="PF05175"/>
    </source>
</evidence>
<dbReference type="GO" id="GO:0032259">
    <property type="term" value="P:methylation"/>
    <property type="evidence" value="ECO:0007669"/>
    <property type="project" value="UniProtKB-KW"/>
</dbReference>
<gene>
    <name evidence="4 8" type="primary">prmC</name>
    <name evidence="8" type="ORF">IAC57_01065</name>
</gene>
<keyword evidence="2 4" id="KW-0808">Transferase</keyword>
<reference evidence="8" key="1">
    <citation type="submission" date="2020-10" db="EMBL/GenBank/DDBJ databases">
        <authorList>
            <person name="Gilroy R."/>
        </authorList>
    </citation>
    <scope>NUCLEOTIDE SEQUENCE</scope>
    <source>
        <strain evidence="8">11687</strain>
    </source>
</reference>
<comment type="similarity">
    <text evidence="4">Belongs to the protein N5-glutamine methyltransferase family. PrmC subfamily.</text>
</comment>
<keyword evidence="5" id="KW-0812">Transmembrane</keyword>
<feature type="domain" description="Release factor glutamine methyltransferase N-terminal" evidence="7">
    <location>
        <begin position="341"/>
        <end position="408"/>
    </location>
</feature>
<dbReference type="Gene3D" id="1.10.8.10">
    <property type="entry name" value="DNA helicase RuvA subunit, C-terminal domain"/>
    <property type="match status" value="1"/>
</dbReference>
<dbReference type="HAMAP" id="MF_02126">
    <property type="entry name" value="RF_methyltr_PrmC"/>
    <property type="match status" value="1"/>
</dbReference>
<dbReference type="Pfam" id="PF05175">
    <property type="entry name" value="MTS"/>
    <property type="match status" value="1"/>
</dbReference>
<comment type="caution">
    <text evidence="8">The sequence shown here is derived from an EMBL/GenBank/DDBJ whole genome shotgun (WGS) entry which is preliminary data.</text>
</comment>
<sequence length="610" mass="68089">MNKERKKEKKNCTYIGGQAVMEGVMMRGKRAMATAVRDPEGKIQVEAVRVRPPEERSRFSRLPFVRGVVSFVESLIVGNRVLMRSAEVAEGDEEQPSKAEKWLAEKHKVNLNSVWNIAAIVLGVLLAVLIFVLLPQYLTGFTGFATTGLEGLWFNLIEGGIRMVIFLLYIVGISVFPTLARVYRYHGAEHKTITCFERGLPLTVENVRGCSRVHDRCGTTFLFLVMVVSIFVFSLANALAGAVIYTGNDTADFFIRMAFKLLMLPIVAGVSYEILRGLAKTQNRFFLIFKAPGLLLQRVTTREPDDGMIECAIAAFQKVYDMDADPSVPETMFATACKMSELLAGTKKRFKDNGVDEEEAEWIFSLLLSVPKSAVNTEEHILRVSQAKEILRVADERLTGRPLWYIIGDADFYGYKIRVDERVLIPRPETEELAQQVIASAEEGNKILDLCTGSGAVAIAVCKELEKKKCKVTVTASDVSEEALALAKENAELNGAEISFVQSDLFSKLRGRYDIIVSNPPYIPTKDIGSLQREVRDFEPRLALDGGEDGLDFYRRIAENAGKYLVRGGMLIMEVGIGEAESVVKLFRYCDYSIIVKDMQGVDRFVKIVF</sequence>
<evidence type="ECO:0000259" key="7">
    <source>
        <dbReference type="Pfam" id="PF17827"/>
    </source>
</evidence>
<keyword evidence="3 4" id="KW-0949">S-adenosyl-L-methionine</keyword>
<dbReference type="InterPro" id="IPR007848">
    <property type="entry name" value="Small_mtfrase_dom"/>
</dbReference>
<dbReference type="Gene3D" id="3.40.50.150">
    <property type="entry name" value="Vaccinia Virus protein VP39"/>
    <property type="match status" value="1"/>
</dbReference>
<evidence type="ECO:0000256" key="3">
    <source>
        <dbReference type="ARBA" id="ARBA00022691"/>
    </source>
</evidence>
<dbReference type="SUPFAM" id="SSF53335">
    <property type="entry name" value="S-adenosyl-L-methionine-dependent methyltransferases"/>
    <property type="match status" value="1"/>
</dbReference>
<dbReference type="InterPro" id="IPR040758">
    <property type="entry name" value="PrmC_N"/>
</dbReference>
<keyword evidence="5" id="KW-0472">Membrane</keyword>
<dbReference type="GO" id="GO:0102559">
    <property type="term" value="F:peptide chain release factor N(5)-glutamine methyltransferase activity"/>
    <property type="evidence" value="ECO:0007669"/>
    <property type="project" value="UniProtKB-EC"/>
</dbReference>
<dbReference type="NCBIfam" id="TIGR03534">
    <property type="entry name" value="RF_mod_PrmC"/>
    <property type="match status" value="1"/>
</dbReference>
<dbReference type="InterPro" id="IPR019874">
    <property type="entry name" value="RF_methyltr_PrmC"/>
</dbReference>
<dbReference type="GO" id="GO:0003676">
    <property type="term" value="F:nucleic acid binding"/>
    <property type="evidence" value="ECO:0007669"/>
    <property type="project" value="InterPro"/>
</dbReference>
<evidence type="ECO:0000256" key="1">
    <source>
        <dbReference type="ARBA" id="ARBA00022603"/>
    </source>
</evidence>
<evidence type="ECO:0000313" key="9">
    <source>
        <dbReference type="Proteomes" id="UP000824081"/>
    </source>
</evidence>
<keyword evidence="5" id="KW-1133">Transmembrane helix</keyword>
<dbReference type="CDD" id="cd02440">
    <property type="entry name" value="AdoMet_MTases"/>
    <property type="match status" value="1"/>
</dbReference>
<dbReference type="InterPro" id="IPR010787">
    <property type="entry name" value="DUF1385"/>
</dbReference>
<feature type="transmembrane region" description="Helical" evidence="5">
    <location>
        <begin position="253"/>
        <end position="275"/>
    </location>
</feature>
<dbReference type="EC" id="2.1.1.297" evidence="4"/>
<feature type="domain" description="Methyltransferase small" evidence="6">
    <location>
        <begin position="441"/>
        <end position="524"/>
    </location>
</feature>
<keyword evidence="1 4" id="KW-0489">Methyltransferase</keyword>
<dbReference type="InterPro" id="IPR004556">
    <property type="entry name" value="HemK-like"/>
</dbReference>
<evidence type="ECO:0000256" key="4">
    <source>
        <dbReference type="HAMAP-Rule" id="MF_02126"/>
    </source>
</evidence>
<dbReference type="Pfam" id="PF17827">
    <property type="entry name" value="PrmC_N"/>
    <property type="match status" value="1"/>
</dbReference>
<evidence type="ECO:0000256" key="5">
    <source>
        <dbReference type="SAM" id="Phobius"/>
    </source>
</evidence>
<feature type="transmembrane region" description="Helical" evidence="5">
    <location>
        <begin position="221"/>
        <end position="247"/>
    </location>
</feature>
<comment type="caution">
    <text evidence="4">Lacks conserved residue(s) required for the propagation of feature annotation.</text>
</comment>
<feature type="transmembrane region" description="Helical" evidence="5">
    <location>
        <begin position="114"/>
        <end position="139"/>
    </location>
</feature>
<dbReference type="Proteomes" id="UP000824081">
    <property type="component" value="Unassembled WGS sequence"/>
</dbReference>
<organism evidence="8 9">
    <name type="scientific">Candidatus Scatosoma pullistercoris</name>
    <dbReference type="NCBI Taxonomy" id="2840934"/>
    <lineage>
        <taxon>Bacteria</taxon>
        <taxon>Bacillati</taxon>
        <taxon>Bacillota</taxon>
        <taxon>Clostridia</taxon>
        <taxon>Candidatus Scatosoma</taxon>
    </lineage>
</organism>
<dbReference type="EMBL" id="DVMZ01000029">
    <property type="protein sequence ID" value="HIU58669.1"/>
    <property type="molecule type" value="Genomic_DNA"/>
</dbReference>
<dbReference type="InterPro" id="IPR029063">
    <property type="entry name" value="SAM-dependent_MTases_sf"/>
</dbReference>